<dbReference type="PANTHER" id="PTHR17985:SF8">
    <property type="entry name" value="TRANSPORT AND GOLGI ORGANIZATION PROTEIN 2 HOMOLOG"/>
    <property type="match status" value="1"/>
</dbReference>
<reference evidence="1 2" key="1">
    <citation type="submission" date="2018-08" db="EMBL/GenBank/DDBJ databases">
        <title>Recombination of ecologically and evolutionarily significant loci maintains genetic cohesion in the Pseudomonas syringae species complex.</title>
        <authorList>
            <person name="Dillon M."/>
            <person name="Thakur S."/>
            <person name="Almeida R.N.D."/>
            <person name="Weir B.S."/>
            <person name="Guttman D.S."/>
        </authorList>
    </citation>
    <scope>NUCLEOTIDE SEQUENCE [LARGE SCALE GENOMIC DNA]</scope>
    <source>
        <strain evidence="1 2">ICMP 7846</strain>
    </source>
</reference>
<dbReference type="Proteomes" id="UP000270834">
    <property type="component" value="Unassembled WGS sequence"/>
</dbReference>
<gene>
    <name evidence="1" type="ORF">ALP65_00474</name>
</gene>
<evidence type="ECO:0000313" key="2">
    <source>
        <dbReference type="Proteomes" id="UP000270834"/>
    </source>
</evidence>
<organism evidence="1 2">
    <name type="scientific">Pseudomonas aeruginosa</name>
    <dbReference type="NCBI Taxonomy" id="287"/>
    <lineage>
        <taxon>Bacteria</taxon>
        <taxon>Pseudomonadati</taxon>
        <taxon>Pseudomonadota</taxon>
        <taxon>Gammaproteobacteria</taxon>
        <taxon>Pseudomonadales</taxon>
        <taxon>Pseudomonadaceae</taxon>
        <taxon>Pseudomonas</taxon>
    </lineage>
</organism>
<evidence type="ECO:0000313" key="1">
    <source>
        <dbReference type="EMBL" id="RMS49656.1"/>
    </source>
</evidence>
<dbReference type="EMBL" id="RBSQ01000982">
    <property type="protein sequence ID" value="RMS49656.1"/>
    <property type="molecule type" value="Genomic_DNA"/>
</dbReference>
<dbReference type="Pfam" id="PF05742">
    <property type="entry name" value="TANGO2"/>
    <property type="match status" value="1"/>
</dbReference>
<dbReference type="InterPro" id="IPR008551">
    <property type="entry name" value="TANGO2"/>
</dbReference>
<comment type="caution">
    <text evidence="1">The sequence shown here is derived from an EMBL/GenBank/DDBJ whole genome shotgun (WGS) entry which is preliminary data.</text>
</comment>
<accession>A0A3M5DIB9</accession>
<evidence type="ECO:0008006" key="3">
    <source>
        <dbReference type="Google" id="ProtNLM"/>
    </source>
</evidence>
<name>A0A3M5DIB9_PSEAI</name>
<dbReference type="AlphaFoldDB" id="A0A3M5DIB9"/>
<proteinExistence type="predicted"/>
<sequence>MCLIVFAWQPGHALPLLVAANRDEFYARPSLPLAAWEDAEGVFAGRDLEAGGTWLGLGPAGRFAALTNVRDPSQALGKRSRGELVADFLRGGGNPADYLAQVAGRAADYSGFNLLIGDRHQLWHYNPRVGPPRLLPAGIYGLSNAALDTPWPKLLKARAALAERLAEPHPQALLELLAEINDTEHFALKGEGRRLVRHTREYLEAGFPVVLGFHGRKGSDIRHWGLAIGMSERAFLLLDPAHDLPRGQAWNAVITSEAHGSRFGYRYINAKGTWAVTLKEMVALL</sequence>
<protein>
    <recommendedName>
        <fullName evidence="3">NRDE family protein</fullName>
    </recommendedName>
</protein>
<dbReference type="PANTHER" id="PTHR17985">
    <property type="entry name" value="SER/THR-RICH PROTEIN T10 IN DGCR REGION"/>
    <property type="match status" value="1"/>
</dbReference>